<accession>A0A0C1DN77</accession>
<gene>
    <name evidence="1" type="ORF">OC25_06800</name>
</gene>
<dbReference type="AlphaFoldDB" id="A0A0C1DN77"/>
<evidence type="ECO:0000313" key="2">
    <source>
        <dbReference type="Proteomes" id="UP000031246"/>
    </source>
</evidence>
<sequence>MPRLAAVEGLLLFGVKKNQKTSAEIFSFKGSGLAGLLQPEKFIRPNLSRTEVRCEGLVGWKCTNK</sequence>
<evidence type="ECO:0000313" key="1">
    <source>
        <dbReference type="EMBL" id="KIA95535.1"/>
    </source>
</evidence>
<proteinExistence type="predicted"/>
<dbReference type="Proteomes" id="UP000031246">
    <property type="component" value="Unassembled WGS sequence"/>
</dbReference>
<protein>
    <submittedName>
        <fullName evidence="1">Uncharacterized protein</fullName>
    </submittedName>
</protein>
<dbReference type="EMBL" id="JSYN01000005">
    <property type="protein sequence ID" value="KIA95535.1"/>
    <property type="molecule type" value="Genomic_DNA"/>
</dbReference>
<organism evidence="1 2">
    <name type="scientific">Pedobacter kyungheensis</name>
    <dbReference type="NCBI Taxonomy" id="1069985"/>
    <lineage>
        <taxon>Bacteria</taxon>
        <taxon>Pseudomonadati</taxon>
        <taxon>Bacteroidota</taxon>
        <taxon>Sphingobacteriia</taxon>
        <taxon>Sphingobacteriales</taxon>
        <taxon>Sphingobacteriaceae</taxon>
        <taxon>Pedobacter</taxon>
    </lineage>
</organism>
<reference evidence="1 2" key="1">
    <citation type="submission" date="2014-10" db="EMBL/GenBank/DDBJ databases">
        <title>Pedobacter Kyungheensis.</title>
        <authorList>
            <person name="Anderson B.M."/>
            <person name="Newman J.D."/>
        </authorList>
    </citation>
    <scope>NUCLEOTIDE SEQUENCE [LARGE SCALE GENOMIC DNA]</scope>
    <source>
        <strain evidence="1 2">KACC 16221</strain>
    </source>
</reference>
<keyword evidence="2" id="KW-1185">Reference proteome</keyword>
<comment type="caution">
    <text evidence="1">The sequence shown here is derived from an EMBL/GenBank/DDBJ whole genome shotgun (WGS) entry which is preliminary data.</text>
</comment>
<name>A0A0C1DN77_9SPHI</name>